<evidence type="ECO:0000256" key="1">
    <source>
        <dbReference type="SAM" id="MobiDB-lite"/>
    </source>
</evidence>
<proteinExistence type="predicted"/>
<dbReference type="EMBL" id="CAJOAZ010033175">
    <property type="protein sequence ID" value="CAF4452829.1"/>
    <property type="molecule type" value="Genomic_DNA"/>
</dbReference>
<gene>
    <name evidence="2" type="ORF">OXD698_LOCUS54502</name>
</gene>
<accession>A0A820SH81</accession>
<dbReference type="Proteomes" id="UP000663844">
    <property type="component" value="Unassembled WGS sequence"/>
</dbReference>
<evidence type="ECO:0000313" key="2">
    <source>
        <dbReference type="EMBL" id="CAF4452829.1"/>
    </source>
</evidence>
<dbReference type="AlphaFoldDB" id="A0A820SH81"/>
<comment type="caution">
    <text evidence="2">The sequence shown here is derived from an EMBL/GenBank/DDBJ whole genome shotgun (WGS) entry which is preliminary data.</text>
</comment>
<feature type="region of interest" description="Disordered" evidence="1">
    <location>
        <begin position="1"/>
        <end position="35"/>
    </location>
</feature>
<reference evidence="2" key="1">
    <citation type="submission" date="2021-02" db="EMBL/GenBank/DDBJ databases">
        <authorList>
            <person name="Nowell W R."/>
        </authorList>
    </citation>
    <scope>NUCLEOTIDE SEQUENCE</scope>
</reference>
<feature type="compositionally biased region" description="Acidic residues" evidence="1">
    <location>
        <begin position="9"/>
        <end position="35"/>
    </location>
</feature>
<feature type="non-terminal residue" evidence="2">
    <location>
        <position position="1"/>
    </location>
</feature>
<organism evidence="2 3">
    <name type="scientific">Adineta steineri</name>
    <dbReference type="NCBI Taxonomy" id="433720"/>
    <lineage>
        <taxon>Eukaryota</taxon>
        <taxon>Metazoa</taxon>
        <taxon>Spiralia</taxon>
        <taxon>Gnathifera</taxon>
        <taxon>Rotifera</taxon>
        <taxon>Eurotatoria</taxon>
        <taxon>Bdelloidea</taxon>
        <taxon>Adinetida</taxon>
        <taxon>Adinetidae</taxon>
        <taxon>Adineta</taxon>
    </lineage>
</organism>
<sequence length="35" mass="4147">KLDPKEFDEQISEDEFSEEEYDGNVETDSESFDED</sequence>
<protein>
    <submittedName>
        <fullName evidence="2">Uncharacterized protein</fullName>
    </submittedName>
</protein>
<evidence type="ECO:0000313" key="3">
    <source>
        <dbReference type="Proteomes" id="UP000663844"/>
    </source>
</evidence>
<name>A0A820SH81_9BILA</name>